<evidence type="ECO:0000256" key="1">
    <source>
        <dbReference type="SAM" id="MobiDB-lite"/>
    </source>
</evidence>
<dbReference type="RefSeq" id="WP_255390057.1">
    <property type="nucleotide sequence ID" value="NZ_CP101508.1"/>
</dbReference>
<evidence type="ECO:0000313" key="5">
    <source>
        <dbReference type="Proteomes" id="UP001057998"/>
    </source>
</evidence>
<keyword evidence="2" id="KW-0812">Transmembrane</keyword>
<dbReference type="InterPro" id="IPR051599">
    <property type="entry name" value="Cell_Envelope_Assoc"/>
</dbReference>
<evidence type="ECO:0000256" key="2">
    <source>
        <dbReference type="SAM" id="Phobius"/>
    </source>
</evidence>
<dbReference type="Proteomes" id="UP001057998">
    <property type="component" value="Chromosome 1"/>
</dbReference>
<gene>
    <name evidence="4" type="primary">elyC</name>
    <name evidence="4" type="ORF">NNL38_05685</name>
</gene>
<dbReference type="Pfam" id="PF02698">
    <property type="entry name" value="DUF218"/>
    <property type="match status" value="1"/>
</dbReference>
<keyword evidence="2" id="KW-0472">Membrane</keyword>
<keyword evidence="2" id="KW-1133">Transmembrane helix</keyword>
<feature type="transmembrane region" description="Helical" evidence="2">
    <location>
        <begin position="37"/>
        <end position="58"/>
    </location>
</feature>
<protein>
    <submittedName>
        <fullName evidence="4">Envelope biogenesis factor ElyC</fullName>
    </submittedName>
</protein>
<reference evidence="4" key="1">
    <citation type="submission" date="2022-07" db="EMBL/GenBank/DDBJ databases">
        <title>Genome sequencing of Photobacterium atrarenae GJH2-4.</title>
        <authorList>
            <person name="Park S.-J."/>
        </authorList>
    </citation>
    <scope>NUCLEOTIDE SEQUENCE</scope>
    <source>
        <strain evidence="4">GJH2-4</strain>
    </source>
</reference>
<dbReference type="Gene3D" id="3.40.50.620">
    <property type="entry name" value="HUPs"/>
    <property type="match status" value="1"/>
</dbReference>
<accession>A0ABY5GK77</accession>
<dbReference type="EMBL" id="CP101508">
    <property type="protein sequence ID" value="UTV28738.1"/>
    <property type="molecule type" value="Genomic_DNA"/>
</dbReference>
<feature type="domain" description="DUF218" evidence="3">
    <location>
        <begin position="80"/>
        <end position="242"/>
    </location>
</feature>
<feature type="region of interest" description="Disordered" evidence="1">
    <location>
        <begin position="249"/>
        <end position="283"/>
    </location>
</feature>
<sequence>MFELKKIFSALLMPLPALLLLGCFGLMLLWFTRRKGLASACIAFAFLGIFLVSFQPIATSLLRPLERENEPFIPSAETVDYVMVLGSGHVIDHAMPITSELSRTSLMRLAEGLRIHRLYPESKLILSGYGGGSDVSQARMMAKVALALGTKKNDILLLETARDTWEEAFQAASVVGDRKLVLVTSASHMTRALYEFNQAGLKPTPAPTNFLASNKIKQPWERYQPQAKYLEQTERYWHETMGQWWQTLRDQLAAPPPERLDQPAAPEQPAEANPDTKQSGQPA</sequence>
<organism evidence="4 5">
    <name type="scientific">Photobacterium atrarenae</name>
    <dbReference type="NCBI Taxonomy" id="865757"/>
    <lineage>
        <taxon>Bacteria</taxon>
        <taxon>Pseudomonadati</taxon>
        <taxon>Pseudomonadota</taxon>
        <taxon>Gammaproteobacteria</taxon>
        <taxon>Vibrionales</taxon>
        <taxon>Vibrionaceae</taxon>
        <taxon>Photobacterium</taxon>
    </lineage>
</organism>
<name>A0ABY5GK77_9GAMM</name>
<proteinExistence type="predicted"/>
<dbReference type="PANTHER" id="PTHR30336:SF4">
    <property type="entry name" value="ENVELOPE BIOGENESIS FACTOR ELYC"/>
    <property type="match status" value="1"/>
</dbReference>
<keyword evidence="5" id="KW-1185">Reference proteome</keyword>
<feature type="compositionally biased region" description="Low complexity" evidence="1">
    <location>
        <begin position="262"/>
        <end position="273"/>
    </location>
</feature>
<dbReference type="PROSITE" id="PS51257">
    <property type="entry name" value="PROKAR_LIPOPROTEIN"/>
    <property type="match status" value="1"/>
</dbReference>
<feature type="transmembrane region" description="Helical" evidence="2">
    <location>
        <begin position="7"/>
        <end position="31"/>
    </location>
</feature>
<dbReference type="PANTHER" id="PTHR30336">
    <property type="entry name" value="INNER MEMBRANE PROTEIN, PROBABLE PERMEASE"/>
    <property type="match status" value="1"/>
</dbReference>
<dbReference type="NCBIfam" id="NF007794">
    <property type="entry name" value="PRK10494.1"/>
    <property type="match status" value="1"/>
</dbReference>
<dbReference type="InterPro" id="IPR003848">
    <property type="entry name" value="DUF218"/>
</dbReference>
<evidence type="ECO:0000259" key="3">
    <source>
        <dbReference type="Pfam" id="PF02698"/>
    </source>
</evidence>
<dbReference type="InterPro" id="IPR014729">
    <property type="entry name" value="Rossmann-like_a/b/a_fold"/>
</dbReference>
<evidence type="ECO:0000313" key="4">
    <source>
        <dbReference type="EMBL" id="UTV28738.1"/>
    </source>
</evidence>
<dbReference type="CDD" id="cd06259">
    <property type="entry name" value="YdcF-like"/>
    <property type="match status" value="1"/>
</dbReference>